<keyword evidence="2" id="KW-1185">Reference proteome</keyword>
<sequence length="143" mass="14590">MRIAIVVAAALAAAGIAGIAATEAAAQGAGDPKAGATIFNKCKACHALGPGAANKIGPELNGIIGEQPGAVEGYQFSKPFMDWAASQGPWTAETMRPWLENPRAVVKGTKMAFPGLKNPAEIDNLIAHLLTFDEAGNPTAPAN</sequence>
<dbReference type="EMBL" id="CP113520">
    <property type="protein sequence ID" value="WAJ26585.1"/>
    <property type="molecule type" value="Genomic_DNA"/>
</dbReference>
<name>A0ACD4NID3_9HYPH</name>
<dbReference type="Proteomes" id="UP001163223">
    <property type="component" value="Chromosome"/>
</dbReference>
<gene>
    <name evidence="1" type="ORF">OXU80_17090</name>
</gene>
<evidence type="ECO:0000313" key="2">
    <source>
        <dbReference type="Proteomes" id="UP001163223"/>
    </source>
</evidence>
<organism evidence="1 2">
    <name type="scientific">Antarcticirhabdus aurantiaca</name>
    <dbReference type="NCBI Taxonomy" id="2606717"/>
    <lineage>
        <taxon>Bacteria</taxon>
        <taxon>Pseudomonadati</taxon>
        <taxon>Pseudomonadota</taxon>
        <taxon>Alphaproteobacteria</taxon>
        <taxon>Hyphomicrobiales</taxon>
        <taxon>Aurantimonadaceae</taxon>
        <taxon>Antarcticirhabdus</taxon>
    </lineage>
</organism>
<protein>
    <submittedName>
        <fullName evidence="1">C-type cytochrome</fullName>
    </submittedName>
</protein>
<proteinExistence type="predicted"/>
<evidence type="ECO:0000313" key="1">
    <source>
        <dbReference type="EMBL" id="WAJ26585.1"/>
    </source>
</evidence>
<reference evidence="1" key="1">
    <citation type="submission" date="2022-11" db="EMBL/GenBank/DDBJ databases">
        <title>beta-Carotene-producing bacterium, Jeongeuplla avenae sp. nov., alleviates the salt stress of Arabidopsis seedlings.</title>
        <authorList>
            <person name="Jiang L."/>
            <person name="Lee J."/>
        </authorList>
    </citation>
    <scope>NUCLEOTIDE SEQUENCE</scope>
    <source>
        <strain evidence="1">DY_R2A_6</strain>
    </source>
</reference>
<accession>A0ACD4NID3</accession>